<proteinExistence type="predicted"/>
<dbReference type="Proteomes" id="UP001575652">
    <property type="component" value="Unassembled WGS sequence"/>
</dbReference>
<evidence type="ECO:0000256" key="1">
    <source>
        <dbReference type="SAM" id="MobiDB-lite"/>
    </source>
</evidence>
<evidence type="ECO:0000313" key="2">
    <source>
        <dbReference type="EMBL" id="MFB0836077.1"/>
    </source>
</evidence>
<feature type="compositionally biased region" description="Low complexity" evidence="1">
    <location>
        <begin position="1"/>
        <end position="20"/>
    </location>
</feature>
<comment type="caution">
    <text evidence="2">The sequence shown here is derived from an EMBL/GenBank/DDBJ whole genome shotgun (WGS) entry which is preliminary data.</text>
</comment>
<name>A0ABV4UUX7_9MICC</name>
<keyword evidence="3" id="KW-1185">Reference proteome</keyword>
<gene>
    <name evidence="2" type="ORF">ACETWP_15925</name>
</gene>
<dbReference type="EMBL" id="JBHDLJ010000017">
    <property type="protein sequence ID" value="MFB0836077.1"/>
    <property type="molecule type" value="Genomic_DNA"/>
</dbReference>
<feature type="region of interest" description="Disordered" evidence="1">
    <location>
        <begin position="1"/>
        <end position="26"/>
    </location>
</feature>
<accession>A0ABV4UUX7</accession>
<sequence>MTLAARAVSSPRSPPRKASPISGPPRLTDVLGEITDEPIATLLTPGVQLGFGNFYLGVAQGALA</sequence>
<reference evidence="2 3" key="1">
    <citation type="submission" date="2024-09" db="EMBL/GenBank/DDBJ databases">
        <authorList>
            <person name="Salinas-Garcia M.A."/>
            <person name="Prieme A."/>
        </authorList>
    </citation>
    <scope>NUCLEOTIDE SEQUENCE [LARGE SCALE GENOMIC DNA]</scope>
    <source>
        <strain evidence="2 3">DSM 21081</strain>
    </source>
</reference>
<evidence type="ECO:0000313" key="3">
    <source>
        <dbReference type="Proteomes" id="UP001575652"/>
    </source>
</evidence>
<organism evidence="2 3">
    <name type="scientific">Arthrobacter halodurans</name>
    <dbReference type="NCBI Taxonomy" id="516699"/>
    <lineage>
        <taxon>Bacteria</taxon>
        <taxon>Bacillati</taxon>
        <taxon>Actinomycetota</taxon>
        <taxon>Actinomycetes</taxon>
        <taxon>Micrococcales</taxon>
        <taxon>Micrococcaceae</taxon>
        <taxon>Arthrobacter</taxon>
    </lineage>
</organism>
<dbReference type="RefSeq" id="WP_373973253.1">
    <property type="nucleotide sequence ID" value="NZ_JBHDLJ010000017.1"/>
</dbReference>
<protein>
    <submittedName>
        <fullName evidence="2">Uncharacterized protein</fullName>
    </submittedName>
</protein>